<dbReference type="Proteomes" id="UP001456524">
    <property type="component" value="Unassembled WGS sequence"/>
</dbReference>
<evidence type="ECO:0000313" key="2">
    <source>
        <dbReference type="EMBL" id="KAK8177896.1"/>
    </source>
</evidence>
<evidence type="ECO:0000313" key="3">
    <source>
        <dbReference type="Proteomes" id="UP001456524"/>
    </source>
</evidence>
<comment type="caution">
    <text evidence="2">The sequence shown here is derived from an EMBL/GenBank/DDBJ whole genome shotgun (WGS) entry which is preliminary data.</text>
</comment>
<gene>
    <name evidence="2" type="ORF">IWX90DRAFT_35442</name>
</gene>
<feature type="transmembrane region" description="Helical" evidence="1">
    <location>
        <begin position="60"/>
        <end position="81"/>
    </location>
</feature>
<name>A0ABR1Y7X1_9PEZI</name>
<organism evidence="2 3">
    <name type="scientific">Phyllosticta citrichinensis</name>
    <dbReference type="NCBI Taxonomy" id="1130410"/>
    <lineage>
        <taxon>Eukaryota</taxon>
        <taxon>Fungi</taxon>
        <taxon>Dikarya</taxon>
        <taxon>Ascomycota</taxon>
        <taxon>Pezizomycotina</taxon>
        <taxon>Dothideomycetes</taxon>
        <taxon>Dothideomycetes incertae sedis</taxon>
        <taxon>Botryosphaeriales</taxon>
        <taxon>Phyllostictaceae</taxon>
        <taxon>Phyllosticta</taxon>
    </lineage>
</organism>
<protein>
    <submittedName>
        <fullName evidence="2">Uncharacterized protein</fullName>
    </submittedName>
</protein>
<keyword evidence="1" id="KW-0812">Transmembrane</keyword>
<evidence type="ECO:0000256" key="1">
    <source>
        <dbReference type="SAM" id="Phobius"/>
    </source>
</evidence>
<reference evidence="2 3" key="1">
    <citation type="journal article" date="2022" name="G3 (Bethesda)">
        <title>Enemy or ally: a genomic approach to elucidate the lifestyle of Phyllosticta citrichinaensis.</title>
        <authorList>
            <person name="Buijs V.A."/>
            <person name="Groenewald J.Z."/>
            <person name="Haridas S."/>
            <person name="LaButti K.M."/>
            <person name="Lipzen A."/>
            <person name="Martin F.M."/>
            <person name="Barry K."/>
            <person name="Grigoriev I.V."/>
            <person name="Crous P.W."/>
            <person name="Seidl M.F."/>
        </authorList>
    </citation>
    <scope>NUCLEOTIDE SEQUENCE [LARGE SCALE GENOMIC DNA]</scope>
    <source>
        <strain evidence="2 3">CBS 129764</strain>
    </source>
</reference>
<sequence>MGVAKRCHERSCYNNLHFCPCLLLCLLFLFLPYFLVFYVHRRSDRLLCLLQRGRLAGALGIKPFSLAVSLISLIYLLLVGLKVSPPLLGSLGSVNGKSNLFCCASSPGVCCLRPSGL</sequence>
<accession>A0ABR1Y7X1</accession>
<keyword evidence="3" id="KW-1185">Reference proteome</keyword>
<dbReference type="EMBL" id="JBBWUH010000001">
    <property type="protein sequence ID" value="KAK8177896.1"/>
    <property type="molecule type" value="Genomic_DNA"/>
</dbReference>
<proteinExistence type="predicted"/>
<feature type="transmembrane region" description="Helical" evidence="1">
    <location>
        <begin position="21"/>
        <end position="40"/>
    </location>
</feature>
<keyword evidence="1" id="KW-1133">Transmembrane helix</keyword>
<keyword evidence="1" id="KW-0472">Membrane</keyword>